<reference evidence="2" key="1">
    <citation type="journal article" date="2021" name="Nat. Commun.">
        <title>Genetic determinants of endophytism in the Arabidopsis root mycobiome.</title>
        <authorList>
            <person name="Mesny F."/>
            <person name="Miyauchi S."/>
            <person name="Thiergart T."/>
            <person name="Pickel B."/>
            <person name="Atanasova L."/>
            <person name="Karlsson M."/>
            <person name="Huettel B."/>
            <person name="Barry K.W."/>
            <person name="Haridas S."/>
            <person name="Chen C."/>
            <person name="Bauer D."/>
            <person name="Andreopoulos W."/>
            <person name="Pangilinan J."/>
            <person name="LaButti K."/>
            <person name="Riley R."/>
            <person name="Lipzen A."/>
            <person name="Clum A."/>
            <person name="Drula E."/>
            <person name="Henrissat B."/>
            <person name="Kohler A."/>
            <person name="Grigoriev I.V."/>
            <person name="Martin F.M."/>
            <person name="Hacquard S."/>
        </authorList>
    </citation>
    <scope>NUCLEOTIDE SEQUENCE</scope>
    <source>
        <strain evidence="2">MPI-SDFR-AT-0073</strain>
    </source>
</reference>
<dbReference type="OrthoDB" id="5359231at2759"/>
<evidence type="ECO:0000259" key="1">
    <source>
        <dbReference type="PROSITE" id="PS50181"/>
    </source>
</evidence>
<dbReference type="PROSITE" id="PS50181">
    <property type="entry name" value="FBOX"/>
    <property type="match status" value="1"/>
</dbReference>
<accession>A0A9P8UP08</accession>
<comment type="caution">
    <text evidence="2">The sequence shown here is derived from an EMBL/GenBank/DDBJ whole genome shotgun (WGS) entry which is preliminary data.</text>
</comment>
<evidence type="ECO:0000313" key="3">
    <source>
        <dbReference type="Proteomes" id="UP000758603"/>
    </source>
</evidence>
<protein>
    <recommendedName>
        <fullName evidence="1">F-box domain-containing protein</fullName>
    </recommendedName>
</protein>
<keyword evidence="3" id="KW-1185">Reference proteome</keyword>
<dbReference type="InterPro" id="IPR036047">
    <property type="entry name" value="F-box-like_dom_sf"/>
</dbReference>
<dbReference type="CDD" id="cd09917">
    <property type="entry name" value="F-box_SF"/>
    <property type="match status" value="1"/>
</dbReference>
<dbReference type="AlphaFoldDB" id="A0A9P8UP08"/>
<dbReference type="RefSeq" id="XP_045959945.1">
    <property type="nucleotide sequence ID" value="XM_046105870.1"/>
</dbReference>
<dbReference type="InterPro" id="IPR001810">
    <property type="entry name" value="F-box_dom"/>
</dbReference>
<dbReference type="Proteomes" id="UP000758603">
    <property type="component" value="Unassembled WGS sequence"/>
</dbReference>
<gene>
    <name evidence="2" type="ORF">BKA67DRAFT_645151</name>
</gene>
<dbReference type="GeneID" id="70134761"/>
<dbReference type="SUPFAM" id="SSF81383">
    <property type="entry name" value="F-box domain"/>
    <property type="match status" value="1"/>
</dbReference>
<dbReference type="EMBL" id="JAGPXC010000003">
    <property type="protein sequence ID" value="KAH6655680.1"/>
    <property type="molecule type" value="Genomic_DNA"/>
</dbReference>
<sequence length="768" mass="87068">MSWQASQVVIVETLEEQLCLCKFADAPLSDLVFTVKQMTTPTVDGRNLHKVTQLGTNGEESRINIDVITKSQPRGIVEKPVNKFSRDVGSGPSAKVERVWLKYLPYEILSYIVQDLSLETIYDLSLSCRHFQYLTREENLCKMLLKAKANYATETEDALLDGDYARAFRRIIKRRRAISQASPFSVSILGIADSYALFEGKLLYIVGDHSMRDLRILDLQKATNQEVVVHVPTLMTQAVPESKGCRKYIFRILNHAVGITTCLYTFARPATQNWLFIFQAQEHRLIDKIRLDSTIRLFVRNNSHHLIFGTHSEYDAQGNRKWVFRYYNIQSRSLCVDKIHMPNLVGYEIGTTVCFEIFDAYFYGCSNQTSFELEEIDWTSHYYCFRFPLNQFEPRMKEVMNKRDAFRRRHTEGPIDDRWTFLTLNQDEETGSIKIIECRREWLNGTSENRRTYYNKEVKFPNRGFEINPDSTADDVQGGNDPLPDEQLARLLGSSDRPNYVKAPKRSFQEYHSGDPGPVMFSKNKTYLSTYSLACGTFMDLVDDPLPNDPCTQRLRIRTGSKAGHVHAAQHGPQERLLGRDEVVDAAQRNVVSCWPPSLPSGKSAPHKDLLESLGRAMNPAGLCGSVTAAYDGRSIVYSTSGGGSTASKVLICVSFDPAVKLAGMIRAGCLHAEIVNDDNSGKGAINGILGQEKVSEMIHHAKQWPCRRNIATQPADAALSPPQHVQWSEKENLEVRTRQSSEKGPLWVRIDNAMHQEFSAKYAFGFH</sequence>
<organism evidence="2 3">
    <name type="scientific">Truncatella angustata</name>
    <dbReference type="NCBI Taxonomy" id="152316"/>
    <lineage>
        <taxon>Eukaryota</taxon>
        <taxon>Fungi</taxon>
        <taxon>Dikarya</taxon>
        <taxon>Ascomycota</taxon>
        <taxon>Pezizomycotina</taxon>
        <taxon>Sordariomycetes</taxon>
        <taxon>Xylariomycetidae</taxon>
        <taxon>Amphisphaeriales</taxon>
        <taxon>Sporocadaceae</taxon>
        <taxon>Truncatella</taxon>
    </lineage>
</organism>
<name>A0A9P8UP08_9PEZI</name>
<proteinExistence type="predicted"/>
<feature type="domain" description="F-box" evidence="1">
    <location>
        <begin position="98"/>
        <end position="144"/>
    </location>
</feature>
<evidence type="ECO:0000313" key="2">
    <source>
        <dbReference type="EMBL" id="KAH6655680.1"/>
    </source>
</evidence>